<evidence type="ECO:0000256" key="1">
    <source>
        <dbReference type="SAM" id="Phobius"/>
    </source>
</evidence>
<proteinExistence type="predicted"/>
<keyword evidence="1" id="KW-0472">Membrane</keyword>
<protein>
    <submittedName>
        <fullName evidence="2">Uncharacterized protein</fullName>
    </submittedName>
</protein>
<dbReference type="EMBL" id="FOBB01000002">
    <property type="protein sequence ID" value="SEL75496.1"/>
    <property type="molecule type" value="Genomic_DNA"/>
</dbReference>
<feature type="transmembrane region" description="Helical" evidence="1">
    <location>
        <begin position="6"/>
        <end position="28"/>
    </location>
</feature>
<keyword evidence="1" id="KW-1133">Transmembrane helix</keyword>
<sequence>MFFGLIILLRVLFVACMVFIIGHVFGSFSKHPRLRVFTKIAVILAIILFISSNILFFRFGHARAGHYPAYRTHCTYEEAPHP</sequence>
<dbReference type="Proteomes" id="UP000198984">
    <property type="component" value="Unassembled WGS sequence"/>
</dbReference>
<feature type="transmembrane region" description="Helical" evidence="1">
    <location>
        <begin position="40"/>
        <end position="59"/>
    </location>
</feature>
<accession>A0A1H7STS6</accession>
<dbReference type="AlphaFoldDB" id="A0A1H7STS6"/>
<reference evidence="2 3" key="1">
    <citation type="submission" date="2016-10" db="EMBL/GenBank/DDBJ databases">
        <authorList>
            <person name="de Groot N.N."/>
        </authorList>
    </citation>
    <scope>NUCLEOTIDE SEQUENCE [LARGE SCALE GENOMIC DNA]</scope>
    <source>
        <strain evidence="2 3">DSM 21039</strain>
    </source>
</reference>
<keyword evidence="3" id="KW-1185">Reference proteome</keyword>
<gene>
    <name evidence="2" type="ORF">SAMN04488505_1021026</name>
</gene>
<keyword evidence="1" id="KW-0812">Transmembrane</keyword>
<evidence type="ECO:0000313" key="3">
    <source>
        <dbReference type="Proteomes" id="UP000198984"/>
    </source>
</evidence>
<dbReference type="RefSeq" id="WP_143080985.1">
    <property type="nucleotide sequence ID" value="NZ_FOBB01000002.1"/>
</dbReference>
<dbReference type="OrthoDB" id="771140at2"/>
<organism evidence="2 3">
    <name type="scientific">Chitinophaga rupis</name>
    <dbReference type="NCBI Taxonomy" id="573321"/>
    <lineage>
        <taxon>Bacteria</taxon>
        <taxon>Pseudomonadati</taxon>
        <taxon>Bacteroidota</taxon>
        <taxon>Chitinophagia</taxon>
        <taxon>Chitinophagales</taxon>
        <taxon>Chitinophagaceae</taxon>
        <taxon>Chitinophaga</taxon>
    </lineage>
</organism>
<evidence type="ECO:0000313" key="2">
    <source>
        <dbReference type="EMBL" id="SEL75496.1"/>
    </source>
</evidence>
<name>A0A1H7STS6_9BACT</name>